<proteinExistence type="predicted"/>
<gene>
    <name evidence="1" type="ORF">MC7420_4396</name>
</gene>
<reference evidence="1 2" key="1">
    <citation type="submission" date="2008-07" db="EMBL/GenBank/DDBJ databases">
        <authorList>
            <person name="Tandeau de Marsac N."/>
            <person name="Ferriera S."/>
            <person name="Johnson J."/>
            <person name="Kravitz S."/>
            <person name="Beeson K."/>
            <person name="Sutton G."/>
            <person name="Rogers Y.-H."/>
            <person name="Friedman R."/>
            <person name="Frazier M."/>
            <person name="Venter J.C."/>
        </authorList>
    </citation>
    <scope>NUCLEOTIDE SEQUENCE [LARGE SCALE GENOMIC DNA]</scope>
    <source>
        <strain evidence="1 2">PCC 7420</strain>
    </source>
</reference>
<accession>B4VXW7</accession>
<dbReference type="Proteomes" id="UP000003835">
    <property type="component" value="Unassembled WGS sequence"/>
</dbReference>
<organism evidence="1 2">
    <name type="scientific">Coleofasciculus chthonoplastes PCC 7420</name>
    <dbReference type="NCBI Taxonomy" id="118168"/>
    <lineage>
        <taxon>Bacteria</taxon>
        <taxon>Bacillati</taxon>
        <taxon>Cyanobacteriota</taxon>
        <taxon>Cyanophyceae</taxon>
        <taxon>Coleofasciculales</taxon>
        <taxon>Coleofasciculaceae</taxon>
        <taxon>Coleofasciculus</taxon>
    </lineage>
</organism>
<evidence type="ECO:0000313" key="1">
    <source>
        <dbReference type="EMBL" id="EDX73149.1"/>
    </source>
</evidence>
<sequence length="83" mass="9518">MLGAAADIVARAEQSTYRVLHGAPQAISKGQIGVHGLKKRYQQLEFQLQRVQRVLMVLGFIQKTYQSRRRRRGKRSPAERSQL</sequence>
<dbReference type="EMBL" id="DS989859">
    <property type="protein sequence ID" value="EDX73149.1"/>
    <property type="molecule type" value="Genomic_DNA"/>
</dbReference>
<keyword evidence="2" id="KW-1185">Reference proteome</keyword>
<evidence type="ECO:0000313" key="2">
    <source>
        <dbReference type="Proteomes" id="UP000003835"/>
    </source>
</evidence>
<name>B4VXW7_9CYAN</name>
<dbReference type="AlphaFoldDB" id="B4VXW7"/>
<protein>
    <submittedName>
        <fullName evidence="1">Uncharacterized protein</fullName>
    </submittedName>
</protein>
<dbReference type="HOGENOM" id="CLU_2536796_0_0_3"/>